<keyword evidence="1" id="KW-0479">Metal-binding</keyword>
<sequence length="153" mass="17149">MHCYVFLCILKLYGRIAASGRKKDPLWYYFDRIPKGKGFRAKCKKCNQEIQGIVSRMKKHMEICQKQTSTLSEGDTDEAPDKPQPTTSSETLSPHPSTSLSKASSSSLVKDISDAPSPSPFKRDKRDSSMDQRSITGFVIKTTKSEKVNLAQQ</sequence>
<dbReference type="InterPro" id="IPR003656">
    <property type="entry name" value="Znf_BED"/>
</dbReference>
<dbReference type="Proteomes" id="UP000747542">
    <property type="component" value="Unassembled WGS sequence"/>
</dbReference>
<protein>
    <submittedName>
        <fullName evidence="8">Putative BED zinc finger-containing protein 3</fullName>
    </submittedName>
</protein>
<feature type="region of interest" description="Disordered" evidence="5">
    <location>
        <begin position="65"/>
        <end position="153"/>
    </location>
</feature>
<name>A0A8J5N3L3_HOMAM</name>
<keyword evidence="9" id="KW-1185">Reference proteome</keyword>
<comment type="caution">
    <text evidence="8">The sequence shown here is derived from an EMBL/GenBank/DDBJ whole genome shotgun (WGS) entry which is preliminary data.</text>
</comment>
<evidence type="ECO:0000256" key="5">
    <source>
        <dbReference type="SAM" id="MobiDB-lite"/>
    </source>
</evidence>
<keyword evidence="2 4" id="KW-0863">Zinc-finger</keyword>
<gene>
    <name evidence="8" type="ORF">Hamer_G025634</name>
</gene>
<dbReference type="PROSITE" id="PS50808">
    <property type="entry name" value="ZF_BED"/>
    <property type="match status" value="1"/>
</dbReference>
<reference evidence="8" key="1">
    <citation type="journal article" date="2021" name="Sci. Adv.">
        <title>The American lobster genome reveals insights on longevity, neural, and immune adaptations.</title>
        <authorList>
            <person name="Polinski J.M."/>
            <person name="Zimin A.V."/>
            <person name="Clark K.F."/>
            <person name="Kohn A.B."/>
            <person name="Sadowski N."/>
            <person name="Timp W."/>
            <person name="Ptitsyn A."/>
            <person name="Khanna P."/>
            <person name="Romanova D.Y."/>
            <person name="Williams P."/>
            <person name="Greenwood S.J."/>
            <person name="Moroz L.L."/>
            <person name="Walt D.R."/>
            <person name="Bodnar A.G."/>
        </authorList>
    </citation>
    <scope>NUCLEOTIDE SEQUENCE</scope>
    <source>
        <strain evidence="8">GMGI-L3</strain>
    </source>
</reference>
<evidence type="ECO:0000313" key="8">
    <source>
        <dbReference type="EMBL" id="KAG7172414.1"/>
    </source>
</evidence>
<feature type="domain" description="BED-type" evidence="7">
    <location>
        <begin position="21"/>
        <end position="71"/>
    </location>
</feature>
<dbReference type="AlphaFoldDB" id="A0A8J5N3L3"/>
<evidence type="ECO:0000256" key="4">
    <source>
        <dbReference type="PROSITE-ProRule" id="PRU00027"/>
    </source>
</evidence>
<accession>A0A8J5N3L3</accession>
<evidence type="ECO:0000256" key="2">
    <source>
        <dbReference type="ARBA" id="ARBA00022771"/>
    </source>
</evidence>
<feature type="signal peptide" evidence="6">
    <location>
        <begin position="1"/>
        <end position="18"/>
    </location>
</feature>
<organism evidence="8 9">
    <name type="scientific">Homarus americanus</name>
    <name type="common">American lobster</name>
    <dbReference type="NCBI Taxonomy" id="6706"/>
    <lineage>
        <taxon>Eukaryota</taxon>
        <taxon>Metazoa</taxon>
        <taxon>Ecdysozoa</taxon>
        <taxon>Arthropoda</taxon>
        <taxon>Crustacea</taxon>
        <taxon>Multicrustacea</taxon>
        <taxon>Malacostraca</taxon>
        <taxon>Eumalacostraca</taxon>
        <taxon>Eucarida</taxon>
        <taxon>Decapoda</taxon>
        <taxon>Pleocyemata</taxon>
        <taxon>Astacidea</taxon>
        <taxon>Nephropoidea</taxon>
        <taxon>Nephropidae</taxon>
        <taxon>Homarus</taxon>
    </lineage>
</organism>
<keyword evidence="3" id="KW-0862">Zinc</keyword>
<evidence type="ECO:0000256" key="3">
    <source>
        <dbReference type="ARBA" id="ARBA00022833"/>
    </source>
</evidence>
<feature type="non-terminal residue" evidence="8">
    <location>
        <position position="153"/>
    </location>
</feature>
<feature type="compositionally biased region" description="Low complexity" evidence="5">
    <location>
        <begin position="93"/>
        <end position="110"/>
    </location>
</feature>
<keyword evidence="6" id="KW-0732">Signal</keyword>
<feature type="compositionally biased region" description="Basic and acidic residues" evidence="5">
    <location>
        <begin position="121"/>
        <end position="130"/>
    </location>
</feature>
<feature type="chain" id="PRO_5035197748" evidence="6">
    <location>
        <begin position="19"/>
        <end position="153"/>
    </location>
</feature>
<evidence type="ECO:0000256" key="1">
    <source>
        <dbReference type="ARBA" id="ARBA00022723"/>
    </source>
</evidence>
<dbReference type="EMBL" id="JAHLQT010011252">
    <property type="protein sequence ID" value="KAG7172414.1"/>
    <property type="molecule type" value="Genomic_DNA"/>
</dbReference>
<dbReference type="GO" id="GO:0003677">
    <property type="term" value="F:DNA binding"/>
    <property type="evidence" value="ECO:0007669"/>
    <property type="project" value="InterPro"/>
</dbReference>
<evidence type="ECO:0000256" key="6">
    <source>
        <dbReference type="SAM" id="SignalP"/>
    </source>
</evidence>
<proteinExistence type="predicted"/>
<evidence type="ECO:0000259" key="7">
    <source>
        <dbReference type="PROSITE" id="PS50808"/>
    </source>
</evidence>
<dbReference type="GO" id="GO:0008270">
    <property type="term" value="F:zinc ion binding"/>
    <property type="evidence" value="ECO:0007669"/>
    <property type="project" value="UniProtKB-KW"/>
</dbReference>
<dbReference type="Pfam" id="PF02892">
    <property type="entry name" value="zf-BED"/>
    <property type="match status" value="1"/>
</dbReference>
<evidence type="ECO:0000313" key="9">
    <source>
        <dbReference type="Proteomes" id="UP000747542"/>
    </source>
</evidence>